<feature type="signal peptide" evidence="1">
    <location>
        <begin position="1"/>
        <end position="18"/>
    </location>
</feature>
<dbReference type="Gramene" id="TKW15556">
    <property type="protein sequence ID" value="TKW15556"/>
    <property type="gene ID" value="SEVIR_5G245266v2"/>
</dbReference>
<evidence type="ECO:0000313" key="2">
    <source>
        <dbReference type="EMBL" id="TKW15556.1"/>
    </source>
</evidence>
<evidence type="ECO:0000313" key="3">
    <source>
        <dbReference type="Proteomes" id="UP000298652"/>
    </source>
</evidence>
<accession>A0A4V6D6V7</accession>
<keyword evidence="3" id="KW-1185">Reference proteome</keyword>
<keyword evidence="1" id="KW-0732">Signal</keyword>
<gene>
    <name evidence="2" type="ORF">SEVIR_5G245266v2</name>
</gene>
<name>A0A4V6D6V7_SETVI</name>
<sequence>MSLLLFLFVILCISRTDPSLCGNLELAFMLSIVSLMSTIRNSQGQIEFILTKFLILN</sequence>
<feature type="chain" id="PRO_5020421275" evidence="1">
    <location>
        <begin position="19"/>
        <end position="57"/>
    </location>
</feature>
<organism evidence="2 3">
    <name type="scientific">Setaria viridis</name>
    <name type="common">Green bristlegrass</name>
    <name type="synonym">Setaria italica subsp. viridis</name>
    <dbReference type="NCBI Taxonomy" id="4556"/>
    <lineage>
        <taxon>Eukaryota</taxon>
        <taxon>Viridiplantae</taxon>
        <taxon>Streptophyta</taxon>
        <taxon>Embryophyta</taxon>
        <taxon>Tracheophyta</taxon>
        <taxon>Spermatophyta</taxon>
        <taxon>Magnoliopsida</taxon>
        <taxon>Liliopsida</taxon>
        <taxon>Poales</taxon>
        <taxon>Poaceae</taxon>
        <taxon>PACMAD clade</taxon>
        <taxon>Panicoideae</taxon>
        <taxon>Panicodae</taxon>
        <taxon>Paniceae</taxon>
        <taxon>Cenchrinae</taxon>
        <taxon>Setaria</taxon>
    </lineage>
</organism>
<dbReference type="EMBL" id="CM016556">
    <property type="protein sequence ID" value="TKW15556.1"/>
    <property type="molecule type" value="Genomic_DNA"/>
</dbReference>
<evidence type="ECO:0000256" key="1">
    <source>
        <dbReference type="SAM" id="SignalP"/>
    </source>
</evidence>
<reference evidence="2" key="1">
    <citation type="submission" date="2019-03" db="EMBL/GenBank/DDBJ databases">
        <title>WGS assembly of Setaria viridis.</title>
        <authorList>
            <person name="Huang P."/>
            <person name="Jenkins J."/>
            <person name="Grimwood J."/>
            <person name="Barry K."/>
            <person name="Healey A."/>
            <person name="Mamidi S."/>
            <person name="Sreedasyam A."/>
            <person name="Shu S."/>
            <person name="Feldman M."/>
            <person name="Wu J."/>
            <person name="Yu Y."/>
            <person name="Chen C."/>
            <person name="Johnson J."/>
            <person name="Rokhsar D."/>
            <person name="Baxter I."/>
            <person name="Schmutz J."/>
            <person name="Brutnell T."/>
            <person name="Kellogg E."/>
        </authorList>
    </citation>
    <scope>NUCLEOTIDE SEQUENCE [LARGE SCALE GENOMIC DNA]</scope>
</reference>
<dbReference type="AlphaFoldDB" id="A0A4V6D6V7"/>
<protein>
    <submittedName>
        <fullName evidence="2">Uncharacterized protein</fullName>
    </submittedName>
</protein>
<dbReference type="Proteomes" id="UP000298652">
    <property type="component" value="Chromosome 5"/>
</dbReference>
<proteinExistence type="predicted"/>